<feature type="transmembrane region" description="Helical" evidence="1">
    <location>
        <begin position="135"/>
        <end position="152"/>
    </location>
</feature>
<comment type="caution">
    <text evidence="2">The sequence shown here is derived from an EMBL/GenBank/DDBJ whole genome shotgun (WGS) entry which is preliminary data.</text>
</comment>
<dbReference type="OrthoDB" id="9808192at2"/>
<feature type="transmembrane region" description="Helical" evidence="1">
    <location>
        <begin position="111"/>
        <end position="128"/>
    </location>
</feature>
<dbReference type="Pfam" id="PF04955">
    <property type="entry name" value="HupE_UreJ"/>
    <property type="match status" value="1"/>
</dbReference>
<accession>A0A3S1A3A1</accession>
<feature type="transmembrane region" description="Helical" evidence="1">
    <location>
        <begin position="56"/>
        <end position="79"/>
    </location>
</feature>
<evidence type="ECO:0000313" key="3">
    <source>
        <dbReference type="Proteomes" id="UP000276103"/>
    </source>
</evidence>
<dbReference type="AlphaFoldDB" id="A0A3S1A3A1"/>
<keyword evidence="1" id="KW-0812">Transmembrane</keyword>
<keyword evidence="1" id="KW-1133">Transmembrane helix</keyword>
<protein>
    <recommendedName>
        <fullName evidence="4">Hydantoin utilization protein</fullName>
    </recommendedName>
</protein>
<feature type="transmembrane region" description="Helical" evidence="1">
    <location>
        <begin position="203"/>
        <end position="222"/>
    </location>
</feature>
<feature type="transmembrane region" description="Helical" evidence="1">
    <location>
        <begin position="86"/>
        <end position="105"/>
    </location>
</feature>
<dbReference type="InterPro" id="IPR007038">
    <property type="entry name" value="HupE_UreJ"/>
</dbReference>
<dbReference type="RefSeq" id="WP_127056689.1">
    <property type="nucleotide sequence ID" value="NZ_RSCM01000025.1"/>
</dbReference>
<organism evidence="2 3">
    <name type="scientific">Trichormus variabilis SAG 1403-4b</name>
    <dbReference type="NCBI Taxonomy" id="447716"/>
    <lineage>
        <taxon>Bacteria</taxon>
        <taxon>Bacillati</taxon>
        <taxon>Cyanobacteriota</taxon>
        <taxon>Cyanophyceae</taxon>
        <taxon>Nostocales</taxon>
        <taxon>Nostocaceae</taxon>
        <taxon>Trichormus</taxon>
    </lineage>
</organism>
<feature type="transmembrane region" description="Helical" evidence="1">
    <location>
        <begin position="158"/>
        <end position="182"/>
    </location>
</feature>
<reference evidence="2 3" key="1">
    <citation type="journal article" date="2019" name="Genome Biol. Evol.">
        <title>Day and night: Metabolic profiles and evolutionary relationships of six axenic non-marine cyanobacteria.</title>
        <authorList>
            <person name="Will S.E."/>
            <person name="Henke P."/>
            <person name="Boedeker C."/>
            <person name="Huang S."/>
            <person name="Brinkmann H."/>
            <person name="Rohde M."/>
            <person name="Jarek M."/>
            <person name="Friedl T."/>
            <person name="Seufert S."/>
            <person name="Schumacher M."/>
            <person name="Overmann J."/>
            <person name="Neumann-Schaal M."/>
            <person name="Petersen J."/>
        </authorList>
    </citation>
    <scope>NUCLEOTIDE SEQUENCE [LARGE SCALE GENOMIC DNA]</scope>
    <source>
        <strain evidence="2 3">SAG 1403-4b</strain>
    </source>
</reference>
<evidence type="ECO:0000256" key="1">
    <source>
        <dbReference type="SAM" id="Phobius"/>
    </source>
</evidence>
<proteinExistence type="predicted"/>
<keyword evidence="1" id="KW-0472">Membrane</keyword>
<evidence type="ECO:0008006" key="4">
    <source>
        <dbReference type="Google" id="ProtNLM"/>
    </source>
</evidence>
<dbReference type="EMBL" id="RSCM01000025">
    <property type="protein sequence ID" value="RUS92634.1"/>
    <property type="molecule type" value="Genomic_DNA"/>
</dbReference>
<feature type="transmembrane region" description="Helical" evidence="1">
    <location>
        <begin position="20"/>
        <end position="36"/>
    </location>
</feature>
<dbReference type="Proteomes" id="UP000276103">
    <property type="component" value="Unassembled WGS sequence"/>
</dbReference>
<keyword evidence="3" id="KW-1185">Reference proteome</keyword>
<sequence>MLKIQLIASSNSGELPASRLYSHIGAIAALVLISLLSSSGGSPVQHTISNFWEGLIWGIADPVISLNRLAGIVAIGLLAARFGSGVWIGVSFFIATFCGQMIHLYQQNLPGQEIAIAICTIAFGIILVRQIQLSWLVMAMLGAAAGLFQGYADGESIIGAGILTVVAYITGVILTQSVIFLCTREVGIIIGGREIQPILPSKIRWAGLAVCGIGIVFLSQSFI</sequence>
<name>A0A3S1A3A1_ANAVA</name>
<gene>
    <name evidence="2" type="ORF">DSM107003_49060</name>
</gene>
<evidence type="ECO:0000313" key="2">
    <source>
        <dbReference type="EMBL" id="RUS92634.1"/>
    </source>
</evidence>